<evidence type="ECO:0000313" key="2">
    <source>
        <dbReference type="Proteomes" id="UP000299102"/>
    </source>
</evidence>
<dbReference type="Proteomes" id="UP000299102">
    <property type="component" value="Unassembled WGS sequence"/>
</dbReference>
<name>A0A4C1XN58_EUMVA</name>
<dbReference type="EMBL" id="BGZK01000913">
    <property type="protein sequence ID" value="GBP64898.1"/>
    <property type="molecule type" value="Genomic_DNA"/>
</dbReference>
<proteinExistence type="predicted"/>
<dbReference type="AlphaFoldDB" id="A0A4C1XN58"/>
<gene>
    <name evidence="1" type="ORF">EVAR_49191_1</name>
</gene>
<organism evidence="1 2">
    <name type="scientific">Eumeta variegata</name>
    <name type="common">Bagworm moth</name>
    <name type="synonym">Eumeta japonica</name>
    <dbReference type="NCBI Taxonomy" id="151549"/>
    <lineage>
        <taxon>Eukaryota</taxon>
        <taxon>Metazoa</taxon>
        <taxon>Ecdysozoa</taxon>
        <taxon>Arthropoda</taxon>
        <taxon>Hexapoda</taxon>
        <taxon>Insecta</taxon>
        <taxon>Pterygota</taxon>
        <taxon>Neoptera</taxon>
        <taxon>Endopterygota</taxon>
        <taxon>Lepidoptera</taxon>
        <taxon>Glossata</taxon>
        <taxon>Ditrysia</taxon>
        <taxon>Tineoidea</taxon>
        <taxon>Psychidae</taxon>
        <taxon>Oiketicinae</taxon>
        <taxon>Eumeta</taxon>
    </lineage>
</organism>
<comment type="caution">
    <text evidence="1">The sequence shown here is derived from an EMBL/GenBank/DDBJ whole genome shotgun (WGS) entry which is preliminary data.</text>
</comment>
<sequence>MDGGPPRTPGAPFAVGAALHTPTQERVKLVALGQSGAGVINDHCHHVDDHLRNIPLNVLPKAADSS</sequence>
<reference evidence="1 2" key="1">
    <citation type="journal article" date="2019" name="Commun. Biol.">
        <title>The bagworm genome reveals a unique fibroin gene that provides high tensile strength.</title>
        <authorList>
            <person name="Kono N."/>
            <person name="Nakamura H."/>
            <person name="Ohtoshi R."/>
            <person name="Tomita M."/>
            <person name="Numata K."/>
            <person name="Arakawa K."/>
        </authorList>
    </citation>
    <scope>NUCLEOTIDE SEQUENCE [LARGE SCALE GENOMIC DNA]</scope>
</reference>
<evidence type="ECO:0000313" key="1">
    <source>
        <dbReference type="EMBL" id="GBP64898.1"/>
    </source>
</evidence>
<keyword evidence="2" id="KW-1185">Reference proteome</keyword>
<accession>A0A4C1XN58</accession>
<protein>
    <submittedName>
        <fullName evidence="1">Uncharacterized protein</fullName>
    </submittedName>
</protein>